<organism evidence="2 4">
    <name type="scientific">Candidatus Iainarchaeum sp</name>
    <dbReference type="NCBI Taxonomy" id="3101447"/>
    <lineage>
        <taxon>Archaea</taxon>
        <taxon>Candidatus Iainarchaeota</taxon>
        <taxon>Candidatus Iainarchaeia</taxon>
        <taxon>Candidatus Iainarchaeales</taxon>
        <taxon>Candidatus Iainarchaeaceae</taxon>
        <taxon>Candidatus Iainarchaeum</taxon>
    </lineage>
</organism>
<feature type="transmembrane region" description="Helical" evidence="1">
    <location>
        <begin position="48"/>
        <end position="71"/>
    </location>
</feature>
<proteinExistence type="predicted"/>
<dbReference type="EMBL" id="JAGVWF010000048">
    <property type="protein sequence ID" value="MBS3059471.1"/>
    <property type="molecule type" value="Genomic_DNA"/>
</dbReference>
<dbReference type="EMBL" id="DUFG01000018">
    <property type="protein sequence ID" value="HIH08469.1"/>
    <property type="molecule type" value="Genomic_DNA"/>
</dbReference>
<evidence type="ECO:0000313" key="4">
    <source>
        <dbReference type="Proteomes" id="UP000577419"/>
    </source>
</evidence>
<feature type="transmembrane region" description="Helical" evidence="1">
    <location>
        <begin position="92"/>
        <end position="113"/>
    </location>
</feature>
<comment type="caution">
    <text evidence="2">The sequence shown here is derived from an EMBL/GenBank/DDBJ whole genome shotgun (WGS) entry which is preliminary data.</text>
</comment>
<feature type="transmembrane region" description="Helical" evidence="1">
    <location>
        <begin position="12"/>
        <end position="36"/>
    </location>
</feature>
<reference evidence="2" key="1">
    <citation type="journal article" date="2020" name="bioRxiv">
        <title>A rank-normalized archaeal taxonomy based on genome phylogeny resolves widespread incomplete and uneven classifications.</title>
        <authorList>
            <person name="Rinke C."/>
            <person name="Chuvochina M."/>
            <person name="Mussig A.J."/>
            <person name="Chaumeil P.-A."/>
            <person name="Waite D.W."/>
            <person name="Whitman W.B."/>
            <person name="Parks D.H."/>
            <person name="Hugenholtz P."/>
        </authorList>
    </citation>
    <scope>NUCLEOTIDE SEQUENCE</scope>
    <source>
        <strain evidence="2">UBA10011</strain>
    </source>
</reference>
<feature type="transmembrane region" description="Helical" evidence="1">
    <location>
        <begin position="125"/>
        <end position="144"/>
    </location>
</feature>
<protein>
    <submittedName>
        <fullName evidence="2">Uncharacterized protein</fullName>
    </submittedName>
</protein>
<keyword evidence="1" id="KW-0472">Membrane</keyword>
<evidence type="ECO:0000256" key="1">
    <source>
        <dbReference type="SAM" id="Phobius"/>
    </source>
</evidence>
<name>A0A7J4IVU0_9ARCH</name>
<accession>A0A7J4IVU0</accession>
<keyword evidence="1" id="KW-0812">Transmembrane</keyword>
<sequence length="149" mass="16105">MKIVEVLKNPVHILLAVVSGIAMLGIYAYTQVLGIIGNLDIWLATIPWFNALTLVLFVALFGVTFSYQVYLWRQPKTCSLNQKISGAGASGAGTFGLFFVAQCPACASLGALFLPVSAVTILTQFSWLINILTIGLLVFTLNYLGAFKK</sequence>
<reference evidence="3" key="2">
    <citation type="submission" date="2021-03" db="EMBL/GenBank/DDBJ databases">
        <authorList>
            <person name="Jaffe A."/>
        </authorList>
    </citation>
    <scope>NUCLEOTIDE SEQUENCE</scope>
    <source>
        <strain evidence="3">RIFCSPHIGHO2_01_FULL_GW2011_AR10_43_9</strain>
    </source>
</reference>
<dbReference type="Proteomes" id="UP000683213">
    <property type="component" value="Unassembled WGS sequence"/>
</dbReference>
<reference evidence="3" key="3">
    <citation type="submission" date="2021-05" db="EMBL/GenBank/DDBJ databases">
        <title>Protein family content uncovers lineage relationships and bacterial pathway maintenance mechanisms in DPANN archaea.</title>
        <authorList>
            <person name="Castelle C.J."/>
            <person name="Meheust R."/>
            <person name="Jaffe A.L."/>
            <person name="Seitz K."/>
            <person name="Gong X."/>
            <person name="Baker B.J."/>
            <person name="Banfield J.F."/>
        </authorList>
    </citation>
    <scope>NUCLEOTIDE SEQUENCE</scope>
    <source>
        <strain evidence="3">RIFCSPHIGHO2_01_FULL_GW2011_AR10_43_9</strain>
    </source>
</reference>
<dbReference type="AlphaFoldDB" id="A0A7J4IVU0"/>
<evidence type="ECO:0000313" key="3">
    <source>
        <dbReference type="EMBL" id="MBS3059471.1"/>
    </source>
</evidence>
<dbReference type="Proteomes" id="UP000577419">
    <property type="component" value="Unassembled WGS sequence"/>
</dbReference>
<evidence type="ECO:0000313" key="2">
    <source>
        <dbReference type="EMBL" id="HIH08469.1"/>
    </source>
</evidence>
<keyword evidence="1" id="KW-1133">Transmembrane helix</keyword>
<gene>
    <name evidence="2" type="ORF">HA237_03800</name>
    <name evidence="3" type="ORF">J4224_03570</name>
</gene>